<dbReference type="Gene3D" id="3.50.50.60">
    <property type="entry name" value="FAD/NAD(P)-binding domain"/>
    <property type="match status" value="2"/>
</dbReference>
<keyword evidence="1" id="KW-0560">Oxidoreductase</keyword>
<dbReference type="RefSeq" id="WP_072753096.1">
    <property type="nucleotide sequence ID" value="NZ_FOAW01000025.1"/>
</dbReference>
<keyword evidence="1" id="KW-0503">Monooxygenase</keyword>
<dbReference type="OrthoDB" id="5168853at2"/>
<accession>A0A1H7W6T9</accession>
<dbReference type="InterPro" id="IPR036188">
    <property type="entry name" value="FAD/NAD-bd_sf"/>
</dbReference>
<sequence>MTQAQHFEFLIVGGGISGIGAAITLRRMGITDFAILEKSDSLGGTWRDNSYPGCACDVPSGLYSYSFAPNPEWTRLFAGQEEIRRYIDRTAAEHGVDAHVRLGTEMTRAEWDESSRRWIVETSAGTFTANSVVAAAGPWNEPLTPDIPGLDTFTGEVFHSSRWNHAYDLTGKRVAVVGTGASAVQFVPAIQPEVERLHLYQRTAQWVLPKPDHYVPRIERWAMRRIPGAHRALRSIEYTIMEALGVGFRNPWILRVVQQIGRAQLRAQVRDPELRKALTPDYTLGCKRLLLSNTYYPALTEPNVEVHANAVSAVRGNIVIGADGSEREVDAIIFGTGFHILDMPIGSKVFDGGGRSLDDHWKGSPQAYLGTTVAGFPNAYVLLGPALGTGHTSAFMILEAQLEYMAKAIAAARDGGWTRMETRPEVQAAFNAEVQQALATTVYNAGGCQSYFLDVNGRNSFNWPWSTDRMRTRLGEFDERAYETSTDLPTEMVTR</sequence>
<dbReference type="SUPFAM" id="SSF51905">
    <property type="entry name" value="FAD/NAD(P)-binding domain"/>
    <property type="match status" value="2"/>
</dbReference>
<gene>
    <name evidence="1" type="ORF">SAMN05444583_12515</name>
</gene>
<dbReference type="PANTHER" id="PTHR42877:SF4">
    <property type="entry name" value="FAD_NAD(P)-BINDING DOMAIN-CONTAINING PROTEIN-RELATED"/>
    <property type="match status" value="1"/>
</dbReference>
<dbReference type="Pfam" id="PF13738">
    <property type="entry name" value="Pyr_redox_3"/>
    <property type="match status" value="1"/>
</dbReference>
<name>A0A1H7W6T9_9NOCA</name>
<evidence type="ECO:0000313" key="1">
    <source>
        <dbReference type="EMBL" id="SEM17200.1"/>
    </source>
</evidence>
<organism evidence="1 2">
    <name type="scientific">Rhodococcus maanshanensis</name>
    <dbReference type="NCBI Taxonomy" id="183556"/>
    <lineage>
        <taxon>Bacteria</taxon>
        <taxon>Bacillati</taxon>
        <taxon>Actinomycetota</taxon>
        <taxon>Actinomycetes</taxon>
        <taxon>Mycobacteriales</taxon>
        <taxon>Nocardiaceae</taxon>
        <taxon>Rhodococcus</taxon>
    </lineage>
</organism>
<reference evidence="2" key="1">
    <citation type="submission" date="2016-10" db="EMBL/GenBank/DDBJ databases">
        <authorList>
            <person name="Varghese N."/>
            <person name="Submissions S."/>
        </authorList>
    </citation>
    <scope>NUCLEOTIDE SEQUENCE [LARGE SCALE GENOMIC DNA]</scope>
    <source>
        <strain evidence="2">DSM 44675</strain>
    </source>
</reference>
<keyword evidence="2" id="KW-1185">Reference proteome</keyword>
<dbReference type="AlphaFoldDB" id="A0A1H7W6T9"/>
<dbReference type="InterPro" id="IPR051209">
    <property type="entry name" value="FAD-bind_Monooxygenase_sf"/>
</dbReference>
<evidence type="ECO:0000313" key="2">
    <source>
        <dbReference type="Proteomes" id="UP000198677"/>
    </source>
</evidence>
<dbReference type="PANTHER" id="PTHR42877">
    <property type="entry name" value="L-ORNITHINE N(5)-MONOOXYGENASE-RELATED"/>
    <property type="match status" value="1"/>
</dbReference>
<dbReference type="Proteomes" id="UP000198677">
    <property type="component" value="Unassembled WGS sequence"/>
</dbReference>
<proteinExistence type="predicted"/>
<dbReference type="EMBL" id="FOAW01000025">
    <property type="protein sequence ID" value="SEM17200.1"/>
    <property type="molecule type" value="Genomic_DNA"/>
</dbReference>
<protein>
    <submittedName>
        <fullName evidence="1">Cyclohexanone monooxygenase</fullName>
    </submittedName>
</protein>
<dbReference type="GO" id="GO:0004497">
    <property type="term" value="F:monooxygenase activity"/>
    <property type="evidence" value="ECO:0007669"/>
    <property type="project" value="UniProtKB-KW"/>
</dbReference>
<dbReference type="PRINTS" id="PR00469">
    <property type="entry name" value="PNDRDTASEII"/>
</dbReference>